<dbReference type="InterPro" id="IPR021986">
    <property type="entry name" value="Spherulin4"/>
</dbReference>
<dbReference type="Proteomes" id="UP000649573">
    <property type="component" value="Unassembled WGS sequence"/>
</dbReference>
<accession>A0ABQ2UAC2</accession>
<proteinExistence type="predicted"/>
<sequence length="221" mass="23977">MTRLVVPAYFHPAVRPGDWAELARHPQQVRLVVLNPASGPGTLCDEVFLPALERLTEAGIAVAGYVDTGYGSCPAADVLAQIQRYADWYGVTGVLFDRASALSTDLAHYTALAGAARELGMATVAFNHGAHPAEGYAAQADLLGTFEGTLPSYLDAVVPRWVRRWPADRFFHLVYEVPENYFGKVCRLAEHRHAGSLFLTDQGGLNPWHRVPGGLLATLVP</sequence>
<protein>
    <recommendedName>
        <fullName evidence="3">Spherulation-specific family 4</fullName>
    </recommendedName>
</protein>
<dbReference type="EMBL" id="BMRE01000001">
    <property type="protein sequence ID" value="GGU15792.1"/>
    <property type="molecule type" value="Genomic_DNA"/>
</dbReference>
<dbReference type="Pfam" id="PF12138">
    <property type="entry name" value="Spherulin4"/>
    <property type="match status" value="1"/>
</dbReference>
<name>A0ABQ2UAC2_9PSEU</name>
<evidence type="ECO:0000313" key="2">
    <source>
        <dbReference type="Proteomes" id="UP000649573"/>
    </source>
</evidence>
<gene>
    <name evidence="1" type="ORF">GCM10010178_04220</name>
</gene>
<comment type="caution">
    <text evidence="1">The sequence shown here is derived from an EMBL/GenBank/DDBJ whole genome shotgun (WGS) entry which is preliminary data.</text>
</comment>
<dbReference type="PANTHER" id="PTHR35040">
    <property type="match status" value="1"/>
</dbReference>
<dbReference type="RefSeq" id="WP_189251765.1">
    <property type="nucleotide sequence ID" value="NZ_BMRE01000001.1"/>
</dbReference>
<evidence type="ECO:0008006" key="3">
    <source>
        <dbReference type="Google" id="ProtNLM"/>
    </source>
</evidence>
<reference evidence="2" key="1">
    <citation type="journal article" date="2019" name="Int. J. Syst. Evol. Microbiol.">
        <title>The Global Catalogue of Microorganisms (GCM) 10K type strain sequencing project: providing services to taxonomists for standard genome sequencing and annotation.</title>
        <authorList>
            <consortium name="The Broad Institute Genomics Platform"/>
            <consortium name="The Broad Institute Genome Sequencing Center for Infectious Disease"/>
            <person name="Wu L."/>
            <person name="Ma J."/>
        </authorList>
    </citation>
    <scope>NUCLEOTIDE SEQUENCE [LARGE SCALE GENOMIC DNA]</scope>
    <source>
        <strain evidence="2">JCM 3296</strain>
    </source>
</reference>
<evidence type="ECO:0000313" key="1">
    <source>
        <dbReference type="EMBL" id="GGU15792.1"/>
    </source>
</evidence>
<dbReference type="PANTHER" id="PTHR35040:SF9">
    <property type="entry name" value="4-LIKE CELL SURFACE PROTEIN, PUTATIVE (AFU_ORTHOLOGUE AFUA_4G14080)-RELATED"/>
    <property type="match status" value="1"/>
</dbReference>
<keyword evidence="2" id="KW-1185">Reference proteome</keyword>
<organism evidence="1 2">
    <name type="scientific">Lentzea flava</name>
    <dbReference type="NCBI Taxonomy" id="103732"/>
    <lineage>
        <taxon>Bacteria</taxon>
        <taxon>Bacillati</taxon>
        <taxon>Actinomycetota</taxon>
        <taxon>Actinomycetes</taxon>
        <taxon>Pseudonocardiales</taxon>
        <taxon>Pseudonocardiaceae</taxon>
        <taxon>Lentzea</taxon>
    </lineage>
</organism>